<protein>
    <recommendedName>
        <fullName evidence="4">Photosystem II protein M</fullName>
    </recommendedName>
</protein>
<gene>
    <name evidence="2" type="ORF">ACE1CC_11625</name>
</gene>
<sequence length="60" mass="6801">MKRKYTDFILDALANAAVLVSLYTCNVFVGIAVTPLAIFCLINKYRDEDKDNDRNETNAE</sequence>
<name>A0ABV4X430_9CYAN</name>
<evidence type="ECO:0008006" key="4">
    <source>
        <dbReference type="Google" id="ProtNLM"/>
    </source>
</evidence>
<evidence type="ECO:0000313" key="2">
    <source>
        <dbReference type="EMBL" id="MFB2877523.1"/>
    </source>
</evidence>
<accession>A0ABV4X430</accession>
<dbReference type="Proteomes" id="UP001576774">
    <property type="component" value="Unassembled WGS sequence"/>
</dbReference>
<comment type="caution">
    <text evidence="2">The sequence shown here is derived from an EMBL/GenBank/DDBJ whole genome shotgun (WGS) entry which is preliminary data.</text>
</comment>
<keyword evidence="1" id="KW-0812">Transmembrane</keyword>
<reference evidence="2 3" key="1">
    <citation type="submission" date="2024-09" db="EMBL/GenBank/DDBJ databases">
        <title>Floridaenema gen nov. (Aerosakkonemataceae, Aerosakkonematales ord. nov., Cyanobacteria) from benthic tropical and subtropical fresh waters, with the description of four new species.</title>
        <authorList>
            <person name="Moretto J.A."/>
            <person name="Berthold D.E."/>
            <person name="Lefler F.W."/>
            <person name="Huang I.-S."/>
            <person name="Laughinghouse H. IV."/>
        </authorList>
    </citation>
    <scope>NUCLEOTIDE SEQUENCE [LARGE SCALE GENOMIC DNA]</scope>
    <source>
        <strain evidence="2 3">BLCC-F46</strain>
    </source>
</reference>
<evidence type="ECO:0000313" key="3">
    <source>
        <dbReference type="Proteomes" id="UP001576774"/>
    </source>
</evidence>
<dbReference type="RefSeq" id="WP_413270620.1">
    <property type="nucleotide sequence ID" value="NZ_JBHFNQ010000090.1"/>
</dbReference>
<keyword evidence="3" id="KW-1185">Reference proteome</keyword>
<organism evidence="2 3">
    <name type="scientific">Floridaenema aerugineum BLCC-F46</name>
    <dbReference type="NCBI Taxonomy" id="3153654"/>
    <lineage>
        <taxon>Bacteria</taxon>
        <taxon>Bacillati</taxon>
        <taxon>Cyanobacteriota</taxon>
        <taxon>Cyanophyceae</taxon>
        <taxon>Oscillatoriophycideae</taxon>
        <taxon>Aerosakkonematales</taxon>
        <taxon>Aerosakkonemataceae</taxon>
        <taxon>Floridanema</taxon>
        <taxon>Floridanema aerugineum</taxon>
    </lineage>
</organism>
<keyword evidence="1" id="KW-0472">Membrane</keyword>
<evidence type="ECO:0000256" key="1">
    <source>
        <dbReference type="SAM" id="Phobius"/>
    </source>
</evidence>
<proteinExistence type="predicted"/>
<keyword evidence="1" id="KW-1133">Transmembrane helix</keyword>
<feature type="transmembrane region" description="Helical" evidence="1">
    <location>
        <begin position="20"/>
        <end position="42"/>
    </location>
</feature>
<dbReference type="EMBL" id="JBHFNQ010000090">
    <property type="protein sequence ID" value="MFB2877523.1"/>
    <property type="molecule type" value="Genomic_DNA"/>
</dbReference>